<name>J5KJB2_9GAMM</name>
<proteinExistence type="predicted"/>
<dbReference type="Gene3D" id="3.60.15.10">
    <property type="entry name" value="Ribonuclease Z/Hydroxyacylglutathione hydrolase-like"/>
    <property type="match status" value="1"/>
</dbReference>
<evidence type="ECO:0000259" key="1">
    <source>
        <dbReference type="Pfam" id="PF12706"/>
    </source>
</evidence>
<protein>
    <submittedName>
        <fullName evidence="2">N-acyl-phosphatidylethanolamine-hydrolyzing phospholipase D</fullName>
    </submittedName>
</protein>
<dbReference type="InterPro" id="IPR036866">
    <property type="entry name" value="RibonucZ/Hydroxyglut_hydro"/>
</dbReference>
<dbReference type="InterPro" id="IPR001279">
    <property type="entry name" value="Metallo-B-lactamas"/>
</dbReference>
<dbReference type="HOGENOM" id="CLU_020884_1_0_6"/>
<feature type="domain" description="Metallo-beta-lactamase" evidence="1">
    <location>
        <begin position="88"/>
        <end position="284"/>
    </location>
</feature>
<dbReference type="PANTHER" id="PTHR15032">
    <property type="entry name" value="N-ACYL-PHOSPHATIDYLETHANOLAMINE-HYDROLYZING PHOSPHOLIPASE D"/>
    <property type="match status" value="1"/>
</dbReference>
<reference evidence="2 3" key="1">
    <citation type="journal article" date="2012" name="ISME J.">
        <title>Genomic insights to SAR86, an abundant and uncultivated marine bacterial lineage.</title>
        <authorList>
            <person name="Dupont C.L."/>
            <person name="Rusch D.B."/>
            <person name="Yooseph S."/>
            <person name="Lombardo M.J."/>
            <person name="Richter R.A."/>
            <person name="Valas R."/>
            <person name="Novotny M."/>
            <person name="Yee-Greenbaum J."/>
            <person name="Selengut J.D."/>
            <person name="Haft D.H."/>
            <person name="Halpern A.L."/>
            <person name="Lasken R.S."/>
            <person name="Nealson K."/>
            <person name="Friedman R."/>
            <person name="Venter J.C."/>
        </authorList>
    </citation>
    <scope>NUCLEOTIDE SEQUENCE [LARGE SCALE GENOMIC DNA]</scope>
</reference>
<dbReference type="GO" id="GO:0008270">
    <property type="term" value="F:zinc ion binding"/>
    <property type="evidence" value="ECO:0007669"/>
    <property type="project" value="InterPro"/>
</dbReference>
<dbReference type="Pfam" id="PF12706">
    <property type="entry name" value="Lactamase_B_2"/>
    <property type="match status" value="1"/>
</dbReference>
<gene>
    <name evidence="2" type="ORF">NT02SARS_1489</name>
</gene>
<dbReference type="EMBL" id="JH611189">
    <property type="protein sequence ID" value="EJP72741.1"/>
    <property type="molecule type" value="Genomic_DNA"/>
</dbReference>
<sequence length="323" mass="37394">MLRKSNLFFLIFISLNLSISAETYKNTNGKSINKPLSDLIKWRSNRSDPIISIIETSDGWKDIKLNQKNFGVWIGHSTFYLNNGDLDILTDPIFSERASPIKFAGPKRLINTPLQISDINNIDIVIISHNHYDHLDIPSLKRIQQKFPNVIFLVPVGDKDLLRKYNLKNIYEFNWWESFVYKDTKFTFTPTQHWSARGIFDRNESLWGGWFIETVSLKLFHAGDTGYSNDFKNIKDKLGRPDFAFIPIGAYDPEWFMGESHVNPEDAVRIMEDLGRPNSFGMHWGTFTLTSEDTIEPIERLKIITDKKNIDNFISLIPGEILN</sequence>
<dbReference type="GO" id="GO:0070290">
    <property type="term" value="F:N-acylphosphatidylethanolamine-specific phospholipase D activity"/>
    <property type="evidence" value="ECO:0007669"/>
    <property type="project" value="InterPro"/>
</dbReference>
<organism evidence="2 3">
    <name type="scientific">SAR86 cluster bacterium SAR86B</name>
    <dbReference type="NCBI Taxonomy" id="1123867"/>
    <lineage>
        <taxon>Bacteria</taxon>
        <taxon>Pseudomonadati</taxon>
        <taxon>Pseudomonadota</taxon>
        <taxon>Gammaproteobacteria</taxon>
        <taxon>SAR86 cluster</taxon>
    </lineage>
</organism>
<dbReference type="PIRSF" id="PIRSF038896">
    <property type="entry name" value="NAPE-PLD"/>
    <property type="match status" value="1"/>
</dbReference>
<accession>J5KJB2</accession>
<evidence type="ECO:0000313" key="2">
    <source>
        <dbReference type="EMBL" id="EJP72741.1"/>
    </source>
</evidence>
<dbReference type="InterPro" id="IPR024884">
    <property type="entry name" value="NAPE-PLD"/>
</dbReference>
<dbReference type="AlphaFoldDB" id="J5KJB2"/>
<dbReference type="PANTHER" id="PTHR15032:SF4">
    <property type="entry name" value="N-ACYL-PHOSPHATIDYLETHANOLAMINE-HYDROLYZING PHOSPHOLIPASE D"/>
    <property type="match status" value="1"/>
</dbReference>
<dbReference type="Proteomes" id="UP000010116">
    <property type="component" value="Unassembled WGS sequence"/>
</dbReference>
<evidence type="ECO:0000313" key="3">
    <source>
        <dbReference type="Proteomes" id="UP000010116"/>
    </source>
</evidence>
<dbReference type="GO" id="GO:0005737">
    <property type="term" value="C:cytoplasm"/>
    <property type="evidence" value="ECO:0007669"/>
    <property type="project" value="TreeGrafter"/>
</dbReference>
<dbReference type="SUPFAM" id="SSF56281">
    <property type="entry name" value="Metallo-hydrolase/oxidoreductase"/>
    <property type="match status" value="1"/>
</dbReference>